<gene>
    <name evidence="9" type="primary">LOC128200021</name>
</gene>
<evidence type="ECO:0000256" key="7">
    <source>
        <dbReference type="SAM" id="Phobius"/>
    </source>
</evidence>
<evidence type="ECO:0000256" key="4">
    <source>
        <dbReference type="ARBA" id="ARBA00022919"/>
    </source>
</evidence>
<dbReference type="GeneID" id="128200021"/>
<evidence type="ECO:0000256" key="2">
    <source>
        <dbReference type="ARBA" id="ARBA00022692"/>
    </source>
</evidence>
<dbReference type="Proteomes" id="UP001652740">
    <property type="component" value="Unplaced"/>
</dbReference>
<protein>
    <submittedName>
        <fullName evidence="9">Serine palmitoyltransferase small subunit A</fullName>
    </submittedName>
</protein>
<dbReference type="InterPro" id="IPR024512">
    <property type="entry name" value="Ser_palmitoyltrfase_ssu-like"/>
</dbReference>
<dbReference type="Pfam" id="PF11779">
    <property type="entry name" value="SPT_ssu-like"/>
    <property type="match status" value="1"/>
</dbReference>
<keyword evidence="5 7" id="KW-1133">Transmembrane helix</keyword>
<accession>A0ABM3M970</accession>
<feature type="transmembrane region" description="Helical" evidence="7">
    <location>
        <begin position="34"/>
        <end position="50"/>
    </location>
</feature>
<name>A0ABM3M970_GALME</name>
<keyword evidence="8" id="KW-1185">Reference proteome</keyword>
<keyword evidence="2 7" id="KW-0812">Transmembrane</keyword>
<organism evidence="8 9">
    <name type="scientific">Galleria mellonella</name>
    <name type="common">Greater wax moth</name>
    <dbReference type="NCBI Taxonomy" id="7137"/>
    <lineage>
        <taxon>Eukaryota</taxon>
        <taxon>Metazoa</taxon>
        <taxon>Ecdysozoa</taxon>
        <taxon>Arthropoda</taxon>
        <taxon>Hexapoda</taxon>
        <taxon>Insecta</taxon>
        <taxon>Pterygota</taxon>
        <taxon>Neoptera</taxon>
        <taxon>Endopterygota</taxon>
        <taxon>Lepidoptera</taxon>
        <taxon>Glossata</taxon>
        <taxon>Ditrysia</taxon>
        <taxon>Pyraloidea</taxon>
        <taxon>Pyralidae</taxon>
        <taxon>Galleriinae</taxon>
        <taxon>Galleria</taxon>
    </lineage>
</organism>
<keyword evidence="3" id="KW-0256">Endoplasmic reticulum</keyword>
<evidence type="ECO:0000256" key="6">
    <source>
        <dbReference type="ARBA" id="ARBA00023136"/>
    </source>
</evidence>
<dbReference type="RefSeq" id="XP_052747899.1">
    <property type="nucleotide sequence ID" value="XM_052891939.1"/>
</dbReference>
<keyword evidence="4" id="KW-0443">Lipid metabolism</keyword>
<reference evidence="9" key="1">
    <citation type="submission" date="2025-08" db="UniProtKB">
        <authorList>
            <consortium name="RefSeq"/>
        </authorList>
    </citation>
    <scope>IDENTIFICATION</scope>
    <source>
        <tissue evidence="9">Whole larvae</tissue>
    </source>
</reference>
<sequence length="70" mass="8571">MSNAVKKVKEFFSYWYLRYLLVTELYMVEPWEKVVIQLVFALFFGLYWYFNYSIVMYGVSHLRGTLQHTI</sequence>
<evidence type="ECO:0000313" key="9">
    <source>
        <dbReference type="RefSeq" id="XP_052747899.1"/>
    </source>
</evidence>
<evidence type="ECO:0000256" key="3">
    <source>
        <dbReference type="ARBA" id="ARBA00022824"/>
    </source>
</evidence>
<keyword evidence="6 7" id="KW-0472">Membrane</keyword>
<keyword evidence="4" id="KW-0746">Sphingolipid metabolism</keyword>
<evidence type="ECO:0000256" key="5">
    <source>
        <dbReference type="ARBA" id="ARBA00022989"/>
    </source>
</evidence>
<proteinExistence type="predicted"/>
<evidence type="ECO:0000256" key="1">
    <source>
        <dbReference type="ARBA" id="ARBA00004477"/>
    </source>
</evidence>
<evidence type="ECO:0000313" key="8">
    <source>
        <dbReference type="Proteomes" id="UP001652740"/>
    </source>
</evidence>
<comment type="subcellular location">
    <subcellularLocation>
        <location evidence="1">Endoplasmic reticulum membrane</location>
        <topology evidence="1">Multi-pass membrane protein</topology>
    </subcellularLocation>
</comment>